<evidence type="ECO:0000313" key="6">
    <source>
        <dbReference type="EMBL" id="EKX45070.1"/>
    </source>
</evidence>
<dbReference type="Proteomes" id="UP000011087">
    <property type="component" value="Unassembled WGS sequence"/>
</dbReference>
<dbReference type="PROSITE" id="PS50088">
    <property type="entry name" value="ANK_REPEAT"/>
    <property type="match status" value="1"/>
</dbReference>
<dbReference type="PANTHER" id="PTHR24198">
    <property type="entry name" value="ANKYRIN REPEAT AND PROTEIN KINASE DOMAIN-CONTAINING PROTEIN"/>
    <property type="match status" value="1"/>
</dbReference>
<name>L1JAE8_GUITC</name>
<feature type="chain" id="PRO_5008771171" evidence="5">
    <location>
        <begin position="32"/>
        <end position="586"/>
    </location>
</feature>
<dbReference type="InterPro" id="IPR002110">
    <property type="entry name" value="Ankyrin_rpt"/>
</dbReference>
<evidence type="ECO:0000313" key="8">
    <source>
        <dbReference type="Proteomes" id="UP000011087"/>
    </source>
</evidence>
<feature type="region of interest" description="Disordered" evidence="4">
    <location>
        <begin position="169"/>
        <end position="210"/>
    </location>
</feature>
<feature type="compositionally biased region" description="Polar residues" evidence="4">
    <location>
        <begin position="177"/>
        <end position="200"/>
    </location>
</feature>
<accession>L1JAE8</accession>
<keyword evidence="1" id="KW-0677">Repeat</keyword>
<reference evidence="8" key="2">
    <citation type="submission" date="2012-11" db="EMBL/GenBank/DDBJ databases">
        <authorList>
            <person name="Kuo A."/>
            <person name="Curtis B.A."/>
            <person name="Tanifuji G."/>
            <person name="Burki F."/>
            <person name="Gruber A."/>
            <person name="Irimia M."/>
            <person name="Maruyama S."/>
            <person name="Arias M.C."/>
            <person name="Ball S.G."/>
            <person name="Gile G.H."/>
            <person name="Hirakawa Y."/>
            <person name="Hopkins J.F."/>
            <person name="Rensing S.A."/>
            <person name="Schmutz J."/>
            <person name="Symeonidi A."/>
            <person name="Elias M."/>
            <person name="Eveleigh R.J."/>
            <person name="Herman E.K."/>
            <person name="Klute M.J."/>
            <person name="Nakayama T."/>
            <person name="Obornik M."/>
            <person name="Reyes-Prieto A."/>
            <person name="Armbrust E.V."/>
            <person name="Aves S.J."/>
            <person name="Beiko R.G."/>
            <person name="Coutinho P."/>
            <person name="Dacks J.B."/>
            <person name="Durnford D.G."/>
            <person name="Fast N.M."/>
            <person name="Green B.R."/>
            <person name="Grisdale C."/>
            <person name="Hempe F."/>
            <person name="Henrissat B."/>
            <person name="Hoppner M.P."/>
            <person name="Ishida K.-I."/>
            <person name="Kim E."/>
            <person name="Koreny L."/>
            <person name="Kroth P.G."/>
            <person name="Liu Y."/>
            <person name="Malik S.-B."/>
            <person name="Maier U.G."/>
            <person name="McRose D."/>
            <person name="Mock T."/>
            <person name="Neilson J.A."/>
            <person name="Onodera N.T."/>
            <person name="Poole A.M."/>
            <person name="Pritham E.J."/>
            <person name="Richards T.A."/>
            <person name="Rocap G."/>
            <person name="Roy S.W."/>
            <person name="Sarai C."/>
            <person name="Schaack S."/>
            <person name="Shirato S."/>
            <person name="Slamovits C.H."/>
            <person name="Spencer D.F."/>
            <person name="Suzuki S."/>
            <person name="Worden A.Z."/>
            <person name="Zauner S."/>
            <person name="Barry K."/>
            <person name="Bell C."/>
            <person name="Bharti A.K."/>
            <person name="Crow J.A."/>
            <person name="Grimwood J."/>
            <person name="Kramer R."/>
            <person name="Lindquist E."/>
            <person name="Lucas S."/>
            <person name="Salamov A."/>
            <person name="McFadden G.I."/>
            <person name="Lane C.E."/>
            <person name="Keeling P.J."/>
            <person name="Gray M.W."/>
            <person name="Grigoriev I.V."/>
            <person name="Archibald J.M."/>
        </authorList>
    </citation>
    <scope>NUCLEOTIDE SEQUENCE</scope>
    <source>
        <strain evidence="8">CCMP2712</strain>
    </source>
</reference>
<feature type="signal peptide" evidence="5">
    <location>
        <begin position="1"/>
        <end position="31"/>
    </location>
</feature>
<dbReference type="KEGG" id="gtt:GUITHDRAFT_109114"/>
<evidence type="ECO:0000313" key="7">
    <source>
        <dbReference type="EnsemblProtists" id="EKX45070"/>
    </source>
</evidence>
<dbReference type="Pfam" id="PF12796">
    <property type="entry name" value="Ank_2"/>
    <property type="match status" value="1"/>
</dbReference>
<feature type="repeat" description="ANK" evidence="3">
    <location>
        <begin position="494"/>
        <end position="526"/>
    </location>
</feature>
<dbReference type="AlphaFoldDB" id="L1JAE8"/>
<reference evidence="6 8" key="1">
    <citation type="journal article" date="2012" name="Nature">
        <title>Algal genomes reveal evolutionary mosaicism and the fate of nucleomorphs.</title>
        <authorList>
            <consortium name="DOE Joint Genome Institute"/>
            <person name="Curtis B.A."/>
            <person name="Tanifuji G."/>
            <person name="Burki F."/>
            <person name="Gruber A."/>
            <person name="Irimia M."/>
            <person name="Maruyama S."/>
            <person name="Arias M.C."/>
            <person name="Ball S.G."/>
            <person name="Gile G.H."/>
            <person name="Hirakawa Y."/>
            <person name="Hopkins J.F."/>
            <person name="Kuo A."/>
            <person name="Rensing S.A."/>
            <person name="Schmutz J."/>
            <person name="Symeonidi A."/>
            <person name="Elias M."/>
            <person name="Eveleigh R.J."/>
            <person name="Herman E.K."/>
            <person name="Klute M.J."/>
            <person name="Nakayama T."/>
            <person name="Obornik M."/>
            <person name="Reyes-Prieto A."/>
            <person name="Armbrust E.V."/>
            <person name="Aves S.J."/>
            <person name="Beiko R.G."/>
            <person name="Coutinho P."/>
            <person name="Dacks J.B."/>
            <person name="Durnford D.G."/>
            <person name="Fast N.M."/>
            <person name="Green B.R."/>
            <person name="Grisdale C.J."/>
            <person name="Hempel F."/>
            <person name="Henrissat B."/>
            <person name="Hoppner M.P."/>
            <person name="Ishida K."/>
            <person name="Kim E."/>
            <person name="Koreny L."/>
            <person name="Kroth P.G."/>
            <person name="Liu Y."/>
            <person name="Malik S.B."/>
            <person name="Maier U.G."/>
            <person name="McRose D."/>
            <person name="Mock T."/>
            <person name="Neilson J.A."/>
            <person name="Onodera N.T."/>
            <person name="Poole A.M."/>
            <person name="Pritham E.J."/>
            <person name="Richards T.A."/>
            <person name="Rocap G."/>
            <person name="Roy S.W."/>
            <person name="Sarai C."/>
            <person name="Schaack S."/>
            <person name="Shirato S."/>
            <person name="Slamovits C.H."/>
            <person name="Spencer D.F."/>
            <person name="Suzuki S."/>
            <person name="Worden A.Z."/>
            <person name="Zauner S."/>
            <person name="Barry K."/>
            <person name="Bell C."/>
            <person name="Bharti A.K."/>
            <person name="Crow J.A."/>
            <person name="Grimwood J."/>
            <person name="Kramer R."/>
            <person name="Lindquist E."/>
            <person name="Lucas S."/>
            <person name="Salamov A."/>
            <person name="McFadden G.I."/>
            <person name="Lane C.E."/>
            <person name="Keeling P.J."/>
            <person name="Gray M.W."/>
            <person name="Grigoriev I.V."/>
            <person name="Archibald J.M."/>
        </authorList>
    </citation>
    <scope>NUCLEOTIDE SEQUENCE</scope>
    <source>
        <strain evidence="6 8">CCMP2712</strain>
    </source>
</reference>
<reference evidence="7" key="3">
    <citation type="submission" date="2015-06" db="UniProtKB">
        <authorList>
            <consortium name="EnsemblProtists"/>
        </authorList>
    </citation>
    <scope>IDENTIFICATION</scope>
</reference>
<evidence type="ECO:0000256" key="5">
    <source>
        <dbReference type="SAM" id="SignalP"/>
    </source>
</evidence>
<evidence type="ECO:0000256" key="2">
    <source>
        <dbReference type="ARBA" id="ARBA00023043"/>
    </source>
</evidence>
<sequence>MGFWNFGGAGHVALALVCLSLFSSTMEEAAGFNSELAVSTMTRLRMTMVRLNLRGGGKKFKGKMFPSAMEKRIKPLTDRSDFQVDNGEGRKVPTKMEKDWQVMRWLNDDPLEHPTLQQEYEGIDRRSSLHPANQMIIMKREEKLRKKLARRQKGLKRRMKILKMMKMQERKQKRFNEQQMASTNAATGSTKTTSQPNQPDKSWKADMSSGGDDEDMYDVLVLAEDQATPILNVSLSRKMAKTFKKHAGDKTKLPTEAGYFGSSKLKSTNRVYFRRSRSAPPPMKVYRRYETSNGSVLELGMSNLLCRSAKLSWLILDFLLLKFERLGYYHRHNNFTAVACLCDSIVCTKGGRQYISPWFDACGLASIKDIERRNLRIQNISKQFPSLTPGQSLQMNEYLLYTVEKQEKIPLKNMIKLCEKTNNFRQTGGYADSALRFAVQRDCHLSLATLCQAGFKASNREGPLLHLAARLGHPKCVEVLLSQGKMKLDAKNLEGNTPLHAAAAAGKFEMVKRLCEMGANAFIPNNNNLTAADVSVMDNKDANGKEVLVTYKLRINSWLKSYMKKRLLSSNNKAEHRMAIKSGLNL</sequence>
<dbReference type="RefSeq" id="XP_005832050.1">
    <property type="nucleotide sequence ID" value="XM_005831993.1"/>
</dbReference>
<dbReference type="STRING" id="905079.L1JAE8"/>
<evidence type="ECO:0000256" key="1">
    <source>
        <dbReference type="ARBA" id="ARBA00022737"/>
    </source>
</evidence>
<dbReference type="PaxDb" id="55529-EKX45070"/>
<organism evidence="6">
    <name type="scientific">Guillardia theta (strain CCMP2712)</name>
    <name type="common">Cryptophyte</name>
    <dbReference type="NCBI Taxonomy" id="905079"/>
    <lineage>
        <taxon>Eukaryota</taxon>
        <taxon>Cryptophyceae</taxon>
        <taxon>Pyrenomonadales</taxon>
        <taxon>Geminigeraceae</taxon>
        <taxon>Guillardia</taxon>
    </lineage>
</organism>
<dbReference type="PANTHER" id="PTHR24198:SF165">
    <property type="entry name" value="ANKYRIN REPEAT-CONTAINING PROTEIN-RELATED"/>
    <property type="match status" value="1"/>
</dbReference>
<dbReference type="PROSITE" id="PS50297">
    <property type="entry name" value="ANK_REP_REGION"/>
    <property type="match status" value="1"/>
</dbReference>
<dbReference type="InterPro" id="IPR036770">
    <property type="entry name" value="Ankyrin_rpt-contain_sf"/>
</dbReference>
<dbReference type="GeneID" id="17301778"/>
<protein>
    <submittedName>
        <fullName evidence="6 7">Uncharacterized protein</fullName>
    </submittedName>
</protein>
<proteinExistence type="predicted"/>
<dbReference type="SUPFAM" id="SSF48403">
    <property type="entry name" value="Ankyrin repeat"/>
    <property type="match status" value="1"/>
</dbReference>
<dbReference type="Gene3D" id="1.25.40.20">
    <property type="entry name" value="Ankyrin repeat-containing domain"/>
    <property type="match status" value="1"/>
</dbReference>
<dbReference type="SMART" id="SM00248">
    <property type="entry name" value="ANK"/>
    <property type="match status" value="2"/>
</dbReference>
<keyword evidence="2 3" id="KW-0040">ANK repeat</keyword>
<dbReference type="EMBL" id="JH993001">
    <property type="protein sequence ID" value="EKX45070.1"/>
    <property type="molecule type" value="Genomic_DNA"/>
</dbReference>
<gene>
    <name evidence="6" type="ORF">GUITHDRAFT_109114</name>
</gene>
<dbReference type="OrthoDB" id="20872at2759"/>
<evidence type="ECO:0000256" key="3">
    <source>
        <dbReference type="PROSITE-ProRule" id="PRU00023"/>
    </source>
</evidence>
<evidence type="ECO:0000256" key="4">
    <source>
        <dbReference type="SAM" id="MobiDB-lite"/>
    </source>
</evidence>
<keyword evidence="5" id="KW-0732">Signal</keyword>
<dbReference type="EnsemblProtists" id="EKX45070">
    <property type="protein sequence ID" value="EKX45070"/>
    <property type="gene ID" value="GUITHDRAFT_109114"/>
</dbReference>
<keyword evidence="8" id="KW-1185">Reference proteome</keyword>
<dbReference type="HOGENOM" id="CLU_465759_0_0_1"/>